<accession>A0A1H7ALU3</accession>
<keyword evidence="1" id="KW-0472">Membrane</keyword>
<name>A0A1H7ALU3_9RHOB</name>
<dbReference type="EMBL" id="FNYD01000006">
    <property type="protein sequence ID" value="SEJ66593.1"/>
    <property type="molecule type" value="Genomic_DNA"/>
</dbReference>
<keyword evidence="3" id="KW-1185">Reference proteome</keyword>
<keyword evidence="1" id="KW-1133">Transmembrane helix</keyword>
<keyword evidence="1" id="KW-0812">Transmembrane</keyword>
<evidence type="ECO:0000256" key="1">
    <source>
        <dbReference type="SAM" id="Phobius"/>
    </source>
</evidence>
<dbReference type="AlphaFoldDB" id="A0A1H7ALU3"/>
<reference evidence="2 3" key="1">
    <citation type="submission" date="2016-10" db="EMBL/GenBank/DDBJ databases">
        <authorList>
            <person name="de Groot N.N."/>
        </authorList>
    </citation>
    <scope>NUCLEOTIDE SEQUENCE [LARGE SCALE GENOMIC DNA]</scope>
    <source>
        <strain evidence="2 3">DSM 29340</strain>
    </source>
</reference>
<dbReference type="Proteomes" id="UP000199379">
    <property type="component" value="Unassembled WGS sequence"/>
</dbReference>
<protein>
    <recommendedName>
        <fullName evidence="4">Pilus assembly protein</fullName>
    </recommendedName>
</protein>
<sequence>MTCFLKRFFANESGAITVDWVVLVALVVGLVAAALPLVSDGTEEASDTVGEFIELRPVAQPTWN</sequence>
<organism evidence="2 3">
    <name type="scientific">Cribrihabitans marinus</name>
    <dbReference type="NCBI Taxonomy" id="1227549"/>
    <lineage>
        <taxon>Bacteria</taxon>
        <taxon>Pseudomonadati</taxon>
        <taxon>Pseudomonadota</taxon>
        <taxon>Alphaproteobacteria</taxon>
        <taxon>Rhodobacterales</taxon>
        <taxon>Paracoccaceae</taxon>
        <taxon>Cribrihabitans</taxon>
    </lineage>
</organism>
<feature type="transmembrane region" description="Helical" evidence="1">
    <location>
        <begin position="20"/>
        <end position="38"/>
    </location>
</feature>
<evidence type="ECO:0000313" key="3">
    <source>
        <dbReference type="Proteomes" id="UP000199379"/>
    </source>
</evidence>
<dbReference type="STRING" id="1227549.SAMN05444007_10692"/>
<evidence type="ECO:0008006" key="4">
    <source>
        <dbReference type="Google" id="ProtNLM"/>
    </source>
</evidence>
<evidence type="ECO:0000313" key="2">
    <source>
        <dbReference type="EMBL" id="SEJ66593.1"/>
    </source>
</evidence>
<proteinExistence type="predicted"/>
<gene>
    <name evidence="2" type="ORF">SAMN05444007_10692</name>
</gene>